<comment type="catalytic activity">
    <reaction evidence="9">
        <text>L-tyrosyl-[protein] + ATP = O-phospho-L-tyrosyl-[protein] + ADP + H(+)</text>
        <dbReference type="Rhea" id="RHEA:10596"/>
        <dbReference type="Rhea" id="RHEA-COMP:10136"/>
        <dbReference type="Rhea" id="RHEA-COMP:20101"/>
        <dbReference type="ChEBI" id="CHEBI:15378"/>
        <dbReference type="ChEBI" id="CHEBI:30616"/>
        <dbReference type="ChEBI" id="CHEBI:46858"/>
        <dbReference type="ChEBI" id="CHEBI:61978"/>
        <dbReference type="ChEBI" id="CHEBI:456216"/>
        <dbReference type="EC" id="2.7.10.1"/>
    </reaction>
</comment>
<keyword evidence="8" id="KW-0829">Tyrosine-protein kinase</keyword>
<dbReference type="Gene3D" id="1.10.510.10">
    <property type="entry name" value="Transferase(Phosphotransferase) domain 1"/>
    <property type="match status" value="1"/>
</dbReference>
<keyword evidence="13" id="KW-0675">Receptor</keyword>
<organism evidence="13 14">
    <name type="scientific">Folsomia candida</name>
    <name type="common">Springtail</name>
    <dbReference type="NCBI Taxonomy" id="158441"/>
    <lineage>
        <taxon>Eukaryota</taxon>
        <taxon>Metazoa</taxon>
        <taxon>Ecdysozoa</taxon>
        <taxon>Arthropoda</taxon>
        <taxon>Hexapoda</taxon>
        <taxon>Collembola</taxon>
        <taxon>Entomobryomorpha</taxon>
        <taxon>Isotomoidea</taxon>
        <taxon>Isotomidae</taxon>
        <taxon>Proisotominae</taxon>
        <taxon>Folsomia</taxon>
    </lineage>
</organism>
<dbReference type="GO" id="GO:0004714">
    <property type="term" value="F:transmembrane receptor protein tyrosine kinase activity"/>
    <property type="evidence" value="ECO:0007669"/>
    <property type="project" value="UniProtKB-EC"/>
</dbReference>
<dbReference type="Gene3D" id="3.30.200.20">
    <property type="entry name" value="Phosphorylase Kinase, domain 1"/>
    <property type="match status" value="1"/>
</dbReference>
<dbReference type="SUPFAM" id="SSF56112">
    <property type="entry name" value="Protein kinase-like (PK-like)"/>
    <property type="match status" value="1"/>
</dbReference>
<dbReference type="GO" id="GO:0030182">
    <property type="term" value="P:neuron differentiation"/>
    <property type="evidence" value="ECO:0007669"/>
    <property type="project" value="UniProtKB-ARBA"/>
</dbReference>
<keyword evidence="14" id="KW-1185">Reference proteome</keyword>
<reference evidence="13 14" key="1">
    <citation type="submission" date="2015-12" db="EMBL/GenBank/DDBJ databases">
        <title>The genome of Folsomia candida.</title>
        <authorList>
            <person name="Faddeeva A."/>
            <person name="Derks M.F."/>
            <person name="Anvar Y."/>
            <person name="Smit S."/>
            <person name="Van Straalen N."/>
            <person name="Roelofs D."/>
        </authorList>
    </citation>
    <scope>NUCLEOTIDE SEQUENCE [LARGE SCALE GENOMIC DNA]</scope>
    <source>
        <strain evidence="13 14">VU population</strain>
        <tissue evidence="13">Whole body</tissue>
    </source>
</reference>
<dbReference type="InterPro" id="IPR050122">
    <property type="entry name" value="RTK"/>
</dbReference>
<proteinExistence type="predicted"/>
<dbReference type="GO" id="GO:0043235">
    <property type="term" value="C:receptor complex"/>
    <property type="evidence" value="ECO:0007669"/>
    <property type="project" value="TreeGrafter"/>
</dbReference>
<gene>
    <name evidence="13" type="ORF">Fcan01_06789</name>
</gene>
<dbReference type="PROSITE" id="PS00107">
    <property type="entry name" value="PROTEIN_KINASE_ATP"/>
    <property type="match status" value="1"/>
</dbReference>
<dbReference type="EMBL" id="LNIX01000003">
    <property type="protein sequence ID" value="OXA58429.1"/>
    <property type="molecule type" value="Genomic_DNA"/>
</dbReference>
<dbReference type="OrthoDB" id="3256376at2759"/>
<feature type="transmembrane region" description="Helical" evidence="11">
    <location>
        <begin position="27"/>
        <end position="47"/>
    </location>
</feature>
<accession>A0A226ELU7</accession>
<keyword evidence="7 11" id="KW-0472">Membrane</keyword>
<dbReference type="InterPro" id="IPR011009">
    <property type="entry name" value="Kinase-like_dom_sf"/>
</dbReference>
<dbReference type="GO" id="GO:0048468">
    <property type="term" value="P:cell development"/>
    <property type="evidence" value="ECO:0007669"/>
    <property type="project" value="UniProtKB-ARBA"/>
</dbReference>
<dbReference type="AlphaFoldDB" id="A0A226ELU7"/>
<feature type="transmembrane region" description="Helical" evidence="11">
    <location>
        <begin position="62"/>
        <end position="82"/>
    </location>
</feature>
<evidence type="ECO:0000256" key="7">
    <source>
        <dbReference type="ARBA" id="ARBA00023136"/>
    </source>
</evidence>
<evidence type="ECO:0000256" key="1">
    <source>
        <dbReference type="ARBA" id="ARBA00004167"/>
    </source>
</evidence>
<dbReference type="CDD" id="cd00192">
    <property type="entry name" value="PTKc"/>
    <property type="match status" value="1"/>
</dbReference>
<evidence type="ECO:0000256" key="5">
    <source>
        <dbReference type="ARBA" id="ARBA00022777"/>
    </source>
</evidence>
<dbReference type="Proteomes" id="UP000198287">
    <property type="component" value="Unassembled WGS sequence"/>
</dbReference>
<keyword evidence="4 10" id="KW-0547">Nucleotide-binding</keyword>
<dbReference type="PANTHER" id="PTHR24416:SF617">
    <property type="entry name" value="RET ONCOGENE, ISOFORM A"/>
    <property type="match status" value="1"/>
</dbReference>
<evidence type="ECO:0000313" key="14">
    <source>
        <dbReference type="Proteomes" id="UP000198287"/>
    </source>
</evidence>
<evidence type="ECO:0000256" key="4">
    <source>
        <dbReference type="ARBA" id="ARBA00022741"/>
    </source>
</evidence>
<dbReference type="FunFam" id="1.10.510.10:FF:001512">
    <property type="entry name" value="Receptor tyrosine-protein kinase erbB-2"/>
    <property type="match status" value="1"/>
</dbReference>
<name>A0A226ELU7_FOLCA</name>
<dbReference type="GO" id="GO:0051130">
    <property type="term" value="P:positive regulation of cellular component organization"/>
    <property type="evidence" value="ECO:0007669"/>
    <property type="project" value="UniProtKB-ARBA"/>
</dbReference>
<dbReference type="Pfam" id="PF07714">
    <property type="entry name" value="PK_Tyr_Ser-Thr"/>
    <property type="match status" value="1"/>
</dbReference>
<sequence length="523" mass="61279">MGAITISLDIESYMDGTFEQDLSSRKYIIFTVPMYLCLFGVVLNSIINRRNKRAKCYLKWRLIYLSIIMSCFRIKSMLLVNIPADPVPFLILDLVYILFTNLGSQAVIEQAEDLTYEDIRKSIKVLTLYYYIKIVLVMSLRCILVAMIYKENGLQLINRSERTISDFTLLPISFLLQFQLAQVLRWITYIDLEANMPLGEFVPYFQINVNYDEKKSPSFFQLVALNKSFKTFIDSILIPAWRLRIGSKLGEGNFAEVYQGTVRTFPFIRHKKNVAIKVMKDDFDSDYFKSLISELKTMQVLGKHDFLVQLIGVSKIKTKMGIITELCDEGSLESHLRELEPPANPEPLQNVFLVWSWQIANGMAFLSNRKVVHGDIAARNIVLTRKLICKISDFGMSYRLYAYQTYAKTKLTALPYRWMAYESLSYLKFSKKSDVWSYGCLLWEIFTLGEIPWPEFEWTSEFIKILKNGQRLERPTLCKYEIYNKILMKCWKIDPELRPDFNELKNIIEAELRWIPQVWETHF</sequence>
<dbReference type="GO" id="GO:0012505">
    <property type="term" value="C:endomembrane system"/>
    <property type="evidence" value="ECO:0007669"/>
    <property type="project" value="UniProtKB-SubCell"/>
</dbReference>
<evidence type="ECO:0000259" key="12">
    <source>
        <dbReference type="PROSITE" id="PS50011"/>
    </source>
</evidence>
<evidence type="ECO:0000256" key="11">
    <source>
        <dbReference type="SAM" id="Phobius"/>
    </source>
</evidence>
<evidence type="ECO:0000256" key="3">
    <source>
        <dbReference type="ARBA" id="ARBA00022679"/>
    </source>
</evidence>
<feature type="transmembrane region" description="Helical" evidence="11">
    <location>
        <begin position="128"/>
        <end position="149"/>
    </location>
</feature>
<comment type="subcellular location">
    <subcellularLocation>
        <location evidence="2">Endomembrane system</location>
    </subcellularLocation>
    <subcellularLocation>
        <location evidence="1">Membrane</location>
        <topology evidence="1">Single-pass membrane protein</topology>
    </subcellularLocation>
</comment>
<feature type="binding site" evidence="10">
    <location>
        <position position="277"/>
    </location>
    <ligand>
        <name>ATP</name>
        <dbReference type="ChEBI" id="CHEBI:30616"/>
    </ligand>
</feature>
<dbReference type="GO" id="GO:0050793">
    <property type="term" value="P:regulation of developmental process"/>
    <property type="evidence" value="ECO:0007669"/>
    <property type="project" value="UniProtKB-ARBA"/>
</dbReference>
<keyword evidence="11" id="KW-0812">Transmembrane</keyword>
<evidence type="ECO:0000256" key="10">
    <source>
        <dbReference type="PROSITE-ProRule" id="PRU10141"/>
    </source>
</evidence>
<protein>
    <submittedName>
        <fullName evidence="13">Fibroblast growth factor receptor 1-A</fullName>
    </submittedName>
</protein>
<dbReference type="InterPro" id="IPR017441">
    <property type="entry name" value="Protein_kinase_ATP_BS"/>
</dbReference>
<dbReference type="PRINTS" id="PR00109">
    <property type="entry name" value="TYRKINASE"/>
</dbReference>
<evidence type="ECO:0000256" key="2">
    <source>
        <dbReference type="ARBA" id="ARBA00004308"/>
    </source>
</evidence>
<keyword evidence="6 10" id="KW-0067">ATP-binding</keyword>
<feature type="transmembrane region" description="Helical" evidence="11">
    <location>
        <begin position="88"/>
        <end position="108"/>
    </location>
</feature>
<evidence type="ECO:0000256" key="9">
    <source>
        <dbReference type="ARBA" id="ARBA00051243"/>
    </source>
</evidence>
<dbReference type="PROSITE" id="PS50011">
    <property type="entry name" value="PROTEIN_KINASE_DOM"/>
    <property type="match status" value="1"/>
</dbReference>
<keyword evidence="5" id="KW-0418">Kinase</keyword>
<evidence type="ECO:0000256" key="8">
    <source>
        <dbReference type="ARBA" id="ARBA00023137"/>
    </source>
</evidence>
<dbReference type="InterPro" id="IPR000719">
    <property type="entry name" value="Prot_kinase_dom"/>
</dbReference>
<dbReference type="PROSITE" id="PS00109">
    <property type="entry name" value="PROTEIN_KINASE_TYR"/>
    <property type="match status" value="1"/>
</dbReference>
<feature type="domain" description="Protein kinase" evidence="12">
    <location>
        <begin position="243"/>
        <end position="515"/>
    </location>
</feature>
<dbReference type="GO" id="GO:0005524">
    <property type="term" value="F:ATP binding"/>
    <property type="evidence" value="ECO:0007669"/>
    <property type="project" value="UniProtKB-UniRule"/>
</dbReference>
<comment type="caution">
    <text evidence="13">The sequence shown here is derived from an EMBL/GenBank/DDBJ whole genome shotgun (WGS) entry which is preliminary data.</text>
</comment>
<keyword evidence="3" id="KW-0808">Transferase</keyword>
<evidence type="ECO:0000313" key="13">
    <source>
        <dbReference type="EMBL" id="OXA58429.1"/>
    </source>
</evidence>
<dbReference type="InterPro" id="IPR008266">
    <property type="entry name" value="Tyr_kinase_AS"/>
</dbReference>
<dbReference type="GO" id="GO:0007169">
    <property type="term" value="P:cell surface receptor protein tyrosine kinase signaling pathway"/>
    <property type="evidence" value="ECO:0007669"/>
    <property type="project" value="TreeGrafter"/>
</dbReference>
<dbReference type="InterPro" id="IPR001245">
    <property type="entry name" value="Ser-Thr/Tyr_kinase_cat_dom"/>
</dbReference>
<evidence type="ECO:0000256" key="6">
    <source>
        <dbReference type="ARBA" id="ARBA00022840"/>
    </source>
</evidence>
<keyword evidence="11" id="KW-1133">Transmembrane helix</keyword>
<dbReference type="GO" id="GO:0005886">
    <property type="term" value="C:plasma membrane"/>
    <property type="evidence" value="ECO:0007669"/>
    <property type="project" value="TreeGrafter"/>
</dbReference>
<dbReference type="PANTHER" id="PTHR24416">
    <property type="entry name" value="TYROSINE-PROTEIN KINASE RECEPTOR"/>
    <property type="match status" value="1"/>
</dbReference>